<evidence type="ECO:0000313" key="2">
    <source>
        <dbReference type="Proteomes" id="UP001396334"/>
    </source>
</evidence>
<dbReference type="Proteomes" id="UP001396334">
    <property type="component" value="Unassembled WGS sequence"/>
</dbReference>
<name>A0ABR1Z9U2_9ROSI</name>
<comment type="caution">
    <text evidence="1">The sequence shown here is derived from an EMBL/GenBank/DDBJ whole genome shotgun (WGS) entry which is preliminary data.</text>
</comment>
<evidence type="ECO:0000313" key="1">
    <source>
        <dbReference type="EMBL" id="KAK8476767.1"/>
    </source>
</evidence>
<reference evidence="1 2" key="1">
    <citation type="journal article" date="2024" name="G3 (Bethesda)">
        <title>Genome assembly of Hibiscus sabdariffa L. provides insights into metabolisms of medicinal natural products.</title>
        <authorList>
            <person name="Kim T."/>
        </authorList>
    </citation>
    <scope>NUCLEOTIDE SEQUENCE [LARGE SCALE GENOMIC DNA]</scope>
    <source>
        <strain evidence="1">TK-2024</strain>
        <tissue evidence="1">Old leaves</tissue>
    </source>
</reference>
<accession>A0ABR1Z9U2</accession>
<gene>
    <name evidence="1" type="ORF">V6N11_045018</name>
</gene>
<organism evidence="1 2">
    <name type="scientific">Hibiscus sabdariffa</name>
    <name type="common">roselle</name>
    <dbReference type="NCBI Taxonomy" id="183260"/>
    <lineage>
        <taxon>Eukaryota</taxon>
        <taxon>Viridiplantae</taxon>
        <taxon>Streptophyta</taxon>
        <taxon>Embryophyta</taxon>
        <taxon>Tracheophyta</taxon>
        <taxon>Spermatophyta</taxon>
        <taxon>Magnoliopsida</taxon>
        <taxon>eudicotyledons</taxon>
        <taxon>Gunneridae</taxon>
        <taxon>Pentapetalae</taxon>
        <taxon>rosids</taxon>
        <taxon>malvids</taxon>
        <taxon>Malvales</taxon>
        <taxon>Malvaceae</taxon>
        <taxon>Malvoideae</taxon>
        <taxon>Hibiscus</taxon>
    </lineage>
</organism>
<dbReference type="EMBL" id="JBBPBN010002073">
    <property type="protein sequence ID" value="KAK8476767.1"/>
    <property type="molecule type" value="Genomic_DNA"/>
</dbReference>
<protein>
    <submittedName>
        <fullName evidence="1">Uncharacterized protein</fullName>
    </submittedName>
</protein>
<sequence>MPPLPFGRPTPHRNCLPETVPWPVPKTLPQEVLGKMGAPIVSVLAFLLDSEQWLHGLKHCRCLPRSWTRDSTS</sequence>
<keyword evidence="2" id="KW-1185">Reference proteome</keyword>
<proteinExistence type="predicted"/>